<keyword evidence="4 5" id="KW-0274">FAD</keyword>
<dbReference type="InterPro" id="IPR007867">
    <property type="entry name" value="GMC_OxRtase_C"/>
</dbReference>
<keyword evidence="10" id="KW-1185">Reference proteome</keyword>
<protein>
    <submittedName>
        <fullName evidence="9">Glucose dehydrogenase [FAD, quinone]</fullName>
    </submittedName>
</protein>
<accession>A0A5N5SNY7</accession>
<evidence type="ECO:0000313" key="10">
    <source>
        <dbReference type="Proteomes" id="UP000326759"/>
    </source>
</evidence>
<evidence type="ECO:0000256" key="4">
    <source>
        <dbReference type="ARBA" id="ARBA00022827"/>
    </source>
</evidence>
<dbReference type="Proteomes" id="UP000326759">
    <property type="component" value="Unassembled WGS sequence"/>
</dbReference>
<comment type="similarity">
    <text evidence="2 6">Belongs to the GMC oxidoreductase family.</text>
</comment>
<dbReference type="PANTHER" id="PTHR11552">
    <property type="entry name" value="GLUCOSE-METHANOL-CHOLINE GMC OXIDOREDUCTASE"/>
    <property type="match status" value="1"/>
</dbReference>
<dbReference type="PROSITE" id="PS00623">
    <property type="entry name" value="GMC_OXRED_1"/>
    <property type="match status" value="1"/>
</dbReference>
<dbReference type="PIRSF" id="PIRSF000137">
    <property type="entry name" value="Alcohol_oxidase"/>
    <property type="match status" value="1"/>
</dbReference>
<dbReference type="PANTHER" id="PTHR11552:SF147">
    <property type="entry name" value="CHOLINE DEHYDROGENASE, MITOCHONDRIAL"/>
    <property type="match status" value="1"/>
</dbReference>
<dbReference type="GO" id="GO:0050660">
    <property type="term" value="F:flavin adenine dinucleotide binding"/>
    <property type="evidence" value="ECO:0007669"/>
    <property type="project" value="InterPro"/>
</dbReference>
<evidence type="ECO:0000256" key="5">
    <source>
        <dbReference type="PIRSR" id="PIRSR000137-2"/>
    </source>
</evidence>
<organism evidence="9 10">
    <name type="scientific">Armadillidium nasatum</name>
    <dbReference type="NCBI Taxonomy" id="96803"/>
    <lineage>
        <taxon>Eukaryota</taxon>
        <taxon>Metazoa</taxon>
        <taxon>Ecdysozoa</taxon>
        <taxon>Arthropoda</taxon>
        <taxon>Crustacea</taxon>
        <taxon>Multicrustacea</taxon>
        <taxon>Malacostraca</taxon>
        <taxon>Eumalacostraca</taxon>
        <taxon>Peracarida</taxon>
        <taxon>Isopoda</taxon>
        <taxon>Oniscidea</taxon>
        <taxon>Crinocheta</taxon>
        <taxon>Armadillidiidae</taxon>
        <taxon>Armadillidium</taxon>
    </lineage>
</organism>
<evidence type="ECO:0000256" key="3">
    <source>
        <dbReference type="ARBA" id="ARBA00022630"/>
    </source>
</evidence>
<sequence length="609" mass="67474">MLRSLNKVFGNILPSFAIILVLLLSTICLVANPSVAEINPPTTNVVKPEYDFIIVGAGAAGAVLANRLSEVSNYDVLLLEAGGNATERSEIPFFLTSLWRTELDWNYTLGPSSQYCLGMNDKTCFYPRGRGLGGSSTVNHMMYVRGNKKDFEDWAGAGNEGWGYEDVLPYFKKSEDNLNNIYATDNIHHSNEGELTISDIRWTTPLADLFLKAGEELGYATGDCNADNQTVFSSPQLSTRNGTRCSTNKAFLIPAGNRKNLDIVVHAHVTKVLINPETNHAFGVRYFRNGDYHEVQARKEVILSAGAANTPQLLMLSGVGPKDHIQELTIPLIKDLPVGLNLRDHVALGLTFLTDSPVTFRGDRYLREANMTYNVYKKGPYTSTLEEAIGFLNSKLQDPEEGRPDLQFYIIPNSAASDGGSSKIVENLSDELYNAKYEPIEDAESFTIVINLLRPKSVGRTYLRSNDPFEKPVLNVNYFDEEEDIRKLIDGARIALKLMETKTFKKLNVSPHLPPLPLCPKASPLSDEYFECSMRYETLAFFHICGSAKMGHEDDPTAVVDPELRVRGISGLRVVDASIMPNIISGNLNAPTIMIGEKASDLIKNSWKN</sequence>
<name>A0A5N5SNY7_9CRUS</name>
<dbReference type="Pfam" id="PF00732">
    <property type="entry name" value="GMC_oxred_N"/>
    <property type="match status" value="1"/>
</dbReference>
<dbReference type="Gene3D" id="3.30.560.10">
    <property type="entry name" value="Glucose Oxidase, domain 3"/>
    <property type="match status" value="1"/>
</dbReference>
<dbReference type="InterPro" id="IPR000172">
    <property type="entry name" value="GMC_OxRdtase_N"/>
</dbReference>
<dbReference type="OrthoDB" id="269227at2759"/>
<evidence type="ECO:0000259" key="8">
    <source>
        <dbReference type="PROSITE" id="PS00624"/>
    </source>
</evidence>
<dbReference type="AlphaFoldDB" id="A0A5N5SNY7"/>
<evidence type="ECO:0000256" key="2">
    <source>
        <dbReference type="ARBA" id="ARBA00010790"/>
    </source>
</evidence>
<comment type="cofactor">
    <cofactor evidence="1 5">
        <name>FAD</name>
        <dbReference type="ChEBI" id="CHEBI:57692"/>
    </cofactor>
</comment>
<evidence type="ECO:0000259" key="7">
    <source>
        <dbReference type="PROSITE" id="PS00623"/>
    </source>
</evidence>
<dbReference type="InterPro" id="IPR036188">
    <property type="entry name" value="FAD/NAD-bd_sf"/>
</dbReference>
<dbReference type="EMBL" id="SEYY01022154">
    <property type="protein sequence ID" value="KAB7495753.1"/>
    <property type="molecule type" value="Genomic_DNA"/>
</dbReference>
<dbReference type="PROSITE" id="PS00624">
    <property type="entry name" value="GMC_OXRED_2"/>
    <property type="match status" value="1"/>
</dbReference>
<dbReference type="GO" id="GO:0016614">
    <property type="term" value="F:oxidoreductase activity, acting on CH-OH group of donors"/>
    <property type="evidence" value="ECO:0007669"/>
    <property type="project" value="InterPro"/>
</dbReference>
<dbReference type="Gene3D" id="3.50.50.60">
    <property type="entry name" value="FAD/NAD(P)-binding domain"/>
    <property type="match status" value="1"/>
</dbReference>
<feature type="domain" description="Glucose-methanol-choline oxidoreductase N-terminal" evidence="8">
    <location>
        <begin position="306"/>
        <end position="320"/>
    </location>
</feature>
<evidence type="ECO:0000313" key="9">
    <source>
        <dbReference type="EMBL" id="KAB7495753.1"/>
    </source>
</evidence>
<gene>
    <name evidence="9" type="primary">Gld_4</name>
    <name evidence="9" type="ORF">Anas_07302</name>
</gene>
<feature type="binding site" evidence="5">
    <location>
        <position position="269"/>
    </location>
    <ligand>
        <name>FAD</name>
        <dbReference type="ChEBI" id="CHEBI:57692"/>
    </ligand>
</feature>
<evidence type="ECO:0000256" key="6">
    <source>
        <dbReference type="RuleBase" id="RU003968"/>
    </source>
</evidence>
<reference evidence="9 10" key="1">
    <citation type="journal article" date="2019" name="PLoS Biol.">
        <title>Sex chromosomes control vertical transmission of feminizing Wolbachia symbionts in an isopod.</title>
        <authorList>
            <person name="Becking T."/>
            <person name="Chebbi M.A."/>
            <person name="Giraud I."/>
            <person name="Moumen B."/>
            <person name="Laverre T."/>
            <person name="Caubet Y."/>
            <person name="Peccoud J."/>
            <person name="Gilbert C."/>
            <person name="Cordaux R."/>
        </authorList>
    </citation>
    <scope>NUCLEOTIDE SEQUENCE [LARGE SCALE GENOMIC DNA]</scope>
    <source>
        <strain evidence="9">ANa2</strain>
        <tissue evidence="9">Whole body excluding digestive tract and cuticle</tissue>
    </source>
</reference>
<proteinExistence type="inferred from homology"/>
<feature type="domain" description="Glucose-methanol-choline oxidoreductase N-terminal" evidence="7">
    <location>
        <begin position="129"/>
        <end position="152"/>
    </location>
</feature>
<comment type="caution">
    <text evidence="9">The sequence shown here is derived from an EMBL/GenBank/DDBJ whole genome shotgun (WGS) entry which is preliminary data.</text>
</comment>
<evidence type="ECO:0000256" key="1">
    <source>
        <dbReference type="ARBA" id="ARBA00001974"/>
    </source>
</evidence>
<dbReference type="SUPFAM" id="SSF51905">
    <property type="entry name" value="FAD/NAD(P)-binding domain"/>
    <property type="match status" value="1"/>
</dbReference>
<dbReference type="InterPro" id="IPR012132">
    <property type="entry name" value="GMC_OxRdtase"/>
</dbReference>
<dbReference type="SUPFAM" id="SSF54373">
    <property type="entry name" value="FAD-linked reductases, C-terminal domain"/>
    <property type="match status" value="1"/>
</dbReference>
<keyword evidence="3 6" id="KW-0285">Flavoprotein</keyword>
<dbReference type="Pfam" id="PF05199">
    <property type="entry name" value="GMC_oxred_C"/>
    <property type="match status" value="1"/>
</dbReference>